<gene>
    <name evidence="1" type="ORF">LP422_17710</name>
</gene>
<protein>
    <submittedName>
        <fullName evidence="1">SEC-C domain-containing protein</fullName>
    </submittedName>
</protein>
<reference evidence="1" key="1">
    <citation type="submission" date="2021-11" db="EMBL/GenBank/DDBJ databases">
        <title>Study of the species diversity of bacterial strains isolated from a unique natural object - Shulgan-Tash cave (Bashkiria).</title>
        <authorList>
            <person name="Sazanova A.L."/>
            <person name="Chirak E.R."/>
            <person name="Safronova V.I."/>
        </authorList>
    </citation>
    <scope>NUCLEOTIDE SEQUENCE</scope>
    <source>
        <strain evidence="1">P1</strain>
    </source>
</reference>
<name>A0AC61U373_9MICO</name>
<dbReference type="EMBL" id="CP087977">
    <property type="protein sequence ID" value="UUZ44298.1"/>
    <property type="molecule type" value="Genomic_DNA"/>
</dbReference>
<evidence type="ECO:0000313" key="1">
    <source>
        <dbReference type="EMBL" id="UUZ44298.1"/>
    </source>
</evidence>
<dbReference type="Proteomes" id="UP001059663">
    <property type="component" value="Chromosome"/>
</dbReference>
<accession>A0AC61U373</accession>
<proteinExistence type="predicted"/>
<evidence type="ECO:0000313" key="2">
    <source>
        <dbReference type="Proteomes" id="UP001059663"/>
    </source>
</evidence>
<sequence>MDPDPCPCGSGRALGTCCGPLLAAERRGRDRRGAHAQPVHRARLRQRRAPVAHPGTAGPGRPRYTSTTPDGSARRSARPSTEGPRTARASSTSSLGTPMASSPSAASSPVAVAAGSTRRRSDDRGPVRRHRPHRDDHARRPRAPQRAVRRDVPRADRRRPHRRGR</sequence>
<organism evidence="1 2">
    <name type="scientific">Janibacter limosus</name>
    <dbReference type="NCBI Taxonomy" id="53458"/>
    <lineage>
        <taxon>Bacteria</taxon>
        <taxon>Bacillati</taxon>
        <taxon>Actinomycetota</taxon>
        <taxon>Actinomycetes</taxon>
        <taxon>Micrococcales</taxon>
        <taxon>Intrasporangiaceae</taxon>
        <taxon>Janibacter</taxon>
    </lineage>
</organism>